<keyword evidence="4" id="KW-1185">Reference proteome</keyword>
<feature type="region of interest" description="Disordered" evidence="1">
    <location>
        <begin position="350"/>
        <end position="376"/>
    </location>
</feature>
<keyword evidence="2" id="KW-1133">Transmembrane helix</keyword>
<dbReference type="SUPFAM" id="SSF141072">
    <property type="entry name" value="CalX-like"/>
    <property type="match status" value="1"/>
</dbReference>
<keyword evidence="2" id="KW-0812">Transmembrane</keyword>
<evidence type="ECO:0000313" key="3">
    <source>
        <dbReference type="EMBL" id="KAH3833224.1"/>
    </source>
</evidence>
<feature type="transmembrane region" description="Helical" evidence="2">
    <location>
        <begin position="20"/>
        <end position="41"/>
    </location>
</feature>
<protein>
    <submittedName>
        <fullName evidence="3">Uncharacterized protein</fullName>
    </submittedName>
</protein>
<reference evidence="3" key="1">
    <citation type="journal article" date="2019" name="bioRxiv">
        <title>The Genome of the Zebra Mussel, Dreissena polymorpha: A Resource for Invasive Species Research.</title>
        <authorList>
            <person name="McCartney M.A."/>
            <person name="Auch B."/>
            <person name="Kono T."/>
            <person name="Mallez S."/>
            <person name="Zhang Y."/>
            <person name="Obille A."/>
            <person name="Becker A."/>
            <person name="Abrahante J.E."/>
            <person name="Garbe J."/>
            <person name="Badalamenti J.P."/>
            <person name="Herman A."/>
            <person name="Mangelson H."/>
            <person name="Liachko I."/>
            <person name="Sullivan S."/>
            <person name="Sone E.D."/>
            <person name="Koren S."/>
            <person name="Silverstein K.A.T."/>
            <person name="Beckman K.B."/>
            <person name="Gohl D.M."/>
        </authorList>
    </citation>
    <scope>NUCLEOTIDE SEQUENCE</scope>
    <source>
        <strain evidence="3">Duluth1</strain>
        <tissue evidence="3">Whole animal</tissue>
    </source>
</reference>
<dbReference type="AlphaFoldDB" id="A0A9D4K5D3"/>
<comment type="caution">
    <text evidence="3">The sequence shown here is derived from an EMBL/GenBank/DDBJ whole genome shotgun (WGS) entry which is preliminary data.</text>
</comment>
<evidence type="ECO:0000313" key="4">
    <source>
        <dbReference type="Proteomes" id="UP000828390"/>
    </source>
</evidence>
<organism evidence="3 4">
    <name type="scientific">Dreissena polymorpha</name>
    <name type="common">Zebra mussel</name>
    <name type="synonym">Mytilus polymorpha</name>
    <dbReference type="NCBI Taxonomy" id="45954"/>
    <lineage>
        <taxon>Eukaryota</taxon>
        <taxon>Metazoa</taxon>
        <taxon>Spiralia</taxon>
        <taxon>Lophotrochozoa</taxon>
        <taxon>Mollusca</taxon>
        <taxon>Bivalvia</taxon>
        <taxon>Autobranchia</taxon>
        <taxon>Heteroconchia</taxon>
        <taxon>Euheterodonta</taxon>
        <taxon>Imparidentia</taxon>
        <taxon>Neoheterodontei</taxon>
        <taxon>Myida</taxon>
        <taxon>Dreissenoidea</taxon>
        <taxon>Dreissenidae</taxon>
        <taxon>Dreissena</taxon>
    </lineage>
</organism>
<proteinExistence type="predicted"/>
<keyword evidence="2" id="KW-0472">Membrane</keyword>
<accession>A0A9D4K5D3</accession>
<dbReference type="Proteomes" id="UP000828390">
    <property type="component" value="Unassembled WGS sequence"/>
</dbReference>
<sequence>MSGKIVSYQTLEKPDCPAEIGMYGLLWSSVQYLMVFITSLLWSSVQYLMVFITSLLWSFIQCVVQLVEDSVREQEQSFRLVLSAPSSSLPGGATLGSQMTTQVVIDDPHDRSCLRLLSLFHTTLSVSCPTTLSVSCPTTLSISCPTSLSVSCPTTLSVSCPTTLSVSCPTTLSVSCPTTLSVSCPITLSVSCPTTLSVSFPTTLSDHSQGSCLTLLSLFHTTLSDHVLDYSLCFMSSPKDHVREEPVHGKRAYHQGRPSLRRDFNSPPTCGQHEQSETFTMQLSQDINMVALVGSLHDNQTKFRWRVGSHGNLSDLDSDTTVTSTRQRTLDSIYFTAVYSVLPVQSETGSAGGAMSEPGWSKGGGAALPGITEIHW</sequence>
<evidence type="ECO:0000256" key="2">
    <source>
        <dbReference type="SAM" id="Phobius"/>
    </source>
</evidence>
<dbReference type="EMBL" id="JAIWYP010000004">
    <property type="protein sequence ID" value="KAH3833224.1"/>
    <property type="molecule type" value="Genomic_DNA"/>
</dbReference>
<gene>
    <name evidence="3" type="ORF">DPMN_106527</name>
</gene>
<reference evidence="3" key="2">
    <citation type="submission" date="2020-11" db="EMBL/GenBank/DDBJ databases">
        <authorList>
            <person name="McCartney M.A."/>
            <person name="Auch B."/>
            <person name="Kono T."/>
            <person name="Mallez S."/>
            <person name="Becker A."/>
            <person name="Gohl D.M."/>
            <person name="Silverstein K.A.T."/>
            <person name="Koren S."/>
            <person name="Bechman K.B."/>
            <person name="Herman A."/>
            <person name="Abrahante J.E."/>
            <person name="Garbe J."/>
        </authorList>
    </citation>
    <scope>NUCLEOTIDE SEQUENCE</scope>
    <source>
        <strain evidence="3">Duluth1</strain>
        <tissue evidence="3">Whole animal</tissue>
    </source>
</reference>
<evidence type="ECO:0000256" key="1">
    <source>
        <dbReference type="SAM" id="MobiDB-lite"/>
    </source>
</evidence>
<feature type="region of interest" description="Disordered" evidence="1">
    <location>
        <begin position="248"/>
        <end position="273"/>
    </location>
</feature>
<dbReference type="InterPro" id="IPR038081">
    <property type="entry name" value="CalX-like_sf"/>
</dbReference>
<name>A0A9D4K5D3_DREPO</name>